<organism evidence="2">
    <name type="scientific">marine metagenome</name>
    <dbReference type="NCBI Taxonomy" id="408172"/>
    <lineage>
        <taxon>unclassified sequences</taxon>
        <taxon>metagenomes</taxon>
        <taxon>ecological metagenomes</taxon>
    </lineage>
</organism>
<sequence length="152" mass="17610">MNLNQNEKILVDTLICKLTNQRVIAGKTSNKNIFSKKKEVSFSEIHNIEIIMHQGEENRLKEGIKYFTVGFSILIAVSLIPFLNNLFQRIFFIIGIIPLIYGLFLIPKSIFRLKVHSTLFLWLKNGKCLIISFPKFDDENVIQIQSQLNELI</sequence>
<name>A0A382EN03_9ZZZZ</name>
<protein>
    <submittedName>
        <fullName evidence="2">Uncharacterized protein</fullName>
    </submittedName>
</protein>
<accession>A0A382EN03</accession>
<reference evidence="2" key="1">
    <citation type="submission" date="2018-05" db="EMBL/GenBank/DDBJ databases">
        <authorList>
            <person name="Lanie J.A."/>
            <person name="Ng W.-L."/>
            <person name="Kazmierczak K.M."/>
            <person name="Andrzejewski T.M."/>
            <person name="Davidsen T.M."/>
            <person name="Wayne K.J."/>
            <person name="Tettelin H."/>
            <person name="Glass J.I."/>
            <person name="Rusch D."/>
            <person name="Podicherti R."/>
            <person name="Tsui H.-C.T."/>
            <person name="Winkler M.E."/>
        </authorList>
    </citation>
    <scope>NUCLEOTIDE SEQUENCE</scope>
</reference>
<proteinExistence type="predicted"/>
<feature type="transmembrane region" description="Helical" evidence="1">
    <location>
        <begin position="89"/>
        <end position="106"/>
    </location>
</feature>
<keyword evidence="1" id="KW-0472">Membrane</keyword>
<evidence type="ECO:0000313" key="2">
    <source>
        <dbReference type="EMBL" id="SVB52100.1"/>
    </source>
</evidence>
<gene>
    <name evidence="2" type="ORF">METZ01_LOCUS204954</name>
</gene>
<evidence type="ECO:0000256" key="1">
    <source>
        <dbReference type="SAM" id="Phobius"/>
    </source>
</evidence>
<keyword evidence="1" id="KW-1133">Transmembrane helix</keyword>
<keyword evidence="1" id="KW-0812">Transmembrane</keyword>
<feature type="transmembrane region" description="Helical" evidence="1">
    <location>
        <begin position="64"/>
        <end position="83"/>
    </location>
</feature>
<dbReference type="AlphaFoldDB" id="A0A382EN03"/>
<dbReference type="EMBL" id="UINC01045393">
    <property type="protein sequence ID" value="SVB52100.1"/>
    <property type="molecule type" value="Genomic_DNA"/>
</dbReference>